<dbReference type="PANTHER" id="PTHR22045:SF6">
    <property type="entry name" value="PROLINE AND SERINE-RICH PROTEIN 3"/>
    <property type="match status" value="1"/>
</dbReference>
<dbReference type="RefSeq" id="XP_065643848.1">
    <property type="nucleotide sequence ID" value="XM_065787776.1"/>
</dbReference>
<gene>
    <name evidence="3" type="primary">LOC101240170</name>
</gene>
<dbReference type="PANTHER" id="PTHR22045">
    <property type="entry name" value="PROLINE AND SERINE-RICH PROTEIN 3"/>
    <property type="match status" value="1"/>
</dbReference>
<dbReference type="Proteomes" id="UP001652625">
    <property type="component" value="Chromosome 01"/>
</dbReference>
<name>A0ABM4B4T4_HYDVU</name>
<keyword evidence="2" id="KW-1185">Reference proteome</keyword>
<organism evidence="2 3">
    <name type="scientific">Hydra vulgaris</name>
    <name type="common">Hydra</name>
    <name type="synonym">Hydra attenuata</name>
    <dbReference type="NCBI Taxonomy" id="6087"/>
    <lineage>
        <taxon>Eukaryota</taxon>
        <taxon>Metazoa</taxon>
        <taxon>Cnidaria</taxon>
        <taxon>Hydrozoa</taxon>
        <taxon>Hydroidolina</taxon>
        <taxon>Anthoathecata</taxon>
        <taxon>Aplanulata</taxon>
        <taxon>Hydridae</taxon>
        <taxon>Hydra</taxon>
    </lineage>
</organism>
<evidence type="ECO:0000313" key="2">
    <source>
        <dbReference type="Proteomes" id="UP001652625"/>
    </source>
</evidence>
<evidence type="ECO:0000256" key="1">
    <source>
        <dbReference type="SAM" id="MobiDB-lite"/>
    </source>
</evidence>
<accession>A0ABM4B4T4</accession>
<feature type="region of interest" description="Disordered" evidence="1">
    <location>
        <begin position="1"/>
        <end position="20"/>
    </location>
</feature>
<protein>
    <submittedName>
        <fullName evidence="3">Uncharacterized protein LOC101240170 isoform X4</fullName>
    </submittedName>
</protein>
<proteinExistence type="predicted"/>
<reference evidence="3" key="2">
    <citation type="submission" date="2025-08" db="UniProtKB">
        <authorList>
            <consortium name="RefSeq"/>
        </authorList>
    </citation>
    <scope>IDENTIFICATION</scope>
</reference>
<reference evidence="2" key="1">
    <citation type="submission" date="2025-05" db="UniProtKB">
        <authorList>
            <consortium name="RefSeq"/>
        </authorList>
    </citation>
    <scope>NUCLEOTIDE SEQUENCE [LARGE SCALE GENOMIC DNA]</scope>
</reference>
<sequence>MEPYEVQSDNITKNQKIKKDSSKFQNLETYYFANDDGLKGNIDTSLLDDKSDQDIYLLKRTKKKKSQETILSKLVQRFREQPPQPKNERLKDIENFWWLSSPDDSIKGLFQNCDNSFISSDVNIRSFEKTEASVDEYETNIIQEKAEKLLHLSAAVVSRSKLDTKNTEKPTNHSSNKSIQMLHPHSVRGENLGITGASQKSLRPEDDILYQWRLSRKIENIKTSEKTLLQNNRIKKKSCNINVLNKAVDSSLRCACHANSITSSSKCLFSDLQTIEMLQHQKSGSTVNSLCEQKENHFSYMQKECPNEVCVGSCLCCHCTAHCQRSCQILSCSNMIQQAAEKPFDLSIKSKKKSFCIETSTQTSNLVSSMDKKNDRQTSQVLTNINFTQPSHIQILASTSPLTTSTSFTTSKNISTQTSDRSAKKVHLKKSISNDSALTSSVTPILTNKKPASHPENPTLGCNIPSNCFLSKNSYQKLQDNKFSVISNYSNLEDNEKIKQTVLKNQLDPIIKEVLKAHIFAKSIDDNSMIAEPSLNLKQGYKEKELQQVIQENSNENCNHVDVFSSIPFQELSAMSNNRIPFQQQNLIGLRVRKGKMVEFELKYADMDWLESSSESEFVDDEILIELRNRRKILKKKLSTADDILSFVNR</sequence>
<dbReference type="InterPro" id="IPR037646">
    <property type="entry name" value="PROSER3"/>
</dbReference>
<dbReference type="GeneID" id="101240170"/>
<evidence type="ECO:0000313" key="3">
    <source>
        <dbReference type="RefSeq" id="XP_065643848.1"/>
    </source>
</evidence>